<name>A0A2P2PSW9_RHIMU</name>
<proteinExistence type="predicted"/>
<sequence length="36" mass="3960">MLADLAVEVVVGEYNDVVCKNRRGGRDDEQKSSYGS</sequence>
<reference evidence="1" key="1">
    <citation type="submission" date="2018-02" db="EMBL/GenBank/DDBJ databases">
        <title>Rhizophora mucronata_Transcriptome.</title>
        <authorList>
            <person name="Meera S.P."/>
            <person name="Sreeshan A."/>
            <person name="Augustine A."/>
        </authorList>
    </citation>
    <scope>NUCLEOTIDE SEQUENCE</scope>
    <source>
        <tissue evidence="1">Leaf</tissue>
    </source>
</reference>
<dbReference type="EMBL" id="GGEC01077245">
    <property type="protein sequence ID" value="MBX57729.1"/>
    <property type="molecule type" value="Transcribed_RNA"/>
</dbReference>
<dbReference type="AlphaFoldDB" id="A0A2P2PSW9"/>
<accession>A0A2P2PSW9</accession>
<evidence type="ECO:0000313" key="1">
    <source>
        <dbReference type="EMBL" id="MBX57729.1"/>
    </source>
</evidence>
<protein>
    <submittedName>
        <fullName evidence="1">Uncharacterized protein</fullName>
    </submittedName>
</protein>
<organism evidence="1">
    <name type="scientific">Rhizophora mucronata</name>
    <name type="common">Asiatic mangrove</name>
    <dbReference type="NCBI Taxonomy" id="61149"/>
    <lineage>
        <taxon>Eukaryota</taxon>
        <taxon>Viridiplantae</taxon>
        <taxon>Streptophyta</taxon>
        <taxon>Embryophyta</taxon>
        <taxon>Tracheophyta</taxon>
        <taxon>Spermatophyta</taxon>
        <taxon>Magnoliopsida</taxon>
        <taxon>eudicotyledons</taxon>
        <taxon>Gunneridae</taxon>
        <taxon>Pentapetalae</taxon>
        <taxon>rosids</taxon>
        <taxon>fabids</taxon>
        <taxon>Malpighiales</taxon>
        <taxon>Rhizophoraceae</taxon>
        <taxon>Rhizophora</taxon>
    </lineage>
</organism>